<organism evidence="2 3">
    <name type="scientific">Caenorhabditis nigoni</name>
    <dbReference type="NCBI Taxonomy" id="1611254"/>
    <lineage>
        <taxon>Eukaryota</taxon>
        <taxon>Metazoa</taxon>
        <taxon>Ecdysozoa</taxon>
        <taxon>Nematoda</taxon>
        <taxon>Chromadorea</taxon>
        <taxon>Rhabditida</taxon>
        <taxon>Rhabditina</taxon>
        <taxon>Rhabditomorpha</taxon>
        <taxon>Rhabditoidea</taxon>
        <taxon>Rhabditidae</taxon>
        <taxon>Peloderinae</taxon>
        <taxon>Caenorhabditis</taxon>
    </lineage>
</organism>
<evidence type="ECO:0000256" key="1">
    <source>
        <dbReference type="SAM" id="MobiDB-lite"/>
    </source>
</evidence>
<evidence type="ECO:0000313" key="3">
    <source>
        <dbReference type="Proteomes" id="UP000230233"/>
    </source>
</evidence>
<comment type="caution">
    <text evidence="2">The sequence shown here is derived from an EMBL/GenBank/DDBJ whole genome shotgun (WGS) entry which is preliminary data.</text>
</comment>
<evidence type="ECO:0000313" key="2">
    <source>
        <dbReference type="EMBL" id="PIC40768.1"/>
    </source>
</evidence>
<feature type="region of interest" description="Disordered" evidence="1">
    <location>
        <begin position="39"/>
        <end position="59"/>
    </location>
</feature>
<gene>
    <name evidence="2" type="primary">Cni-Y22D7AL.7</name>
    <name evidence="2" type="synonym">Cnig_chr_III.g8402</name>
    <name evidence="2" type="ORF">B9Z55_008402</name>
</gene>
<sequence length="380" mass="43551">MSDEVALELASQQVIKFLLGKQKFLEKWQEEVRRNLEQEDEGIDLRKPSTSSSGSENRPNPVIVSIQAAILELTSTIHYVIDTFESNVDPRNCFLSSEKSHQNREASELFDSGLRVEQLKSLKMENREIRNSIGGQIEAACRRVGLVLKTFGRKLQNQPSLEVSSLLPIMHKFCRLFFTISAETSRFADSFRGKNDRKLLRNVGKSVEKSANEFNLRVLAEVERIEKHLEKEEKRRKVGGASQNGRSQTPLSIRVPDDYGIQTRRQHRLATSIQQVVNRRHIDPEDVMNRNERFRRPHPPGSIATSIVSKRRGFLIDDNLMKARQRIARVAPKPRPSNHVVNLNIDKMLPTVEDSDDVIMNSARKMADMVLEDMKKSIKF</sequence>
<feature type="compositionally biased region" description="Polar residues" evidence="1">
    <location>
        <begin position="48"/>
        <end position="58"/>
    </location>
</feature>
<feature type="compositionally biased region" description="Polar residues" evidence="1">
    <location>
        <begin position="241"/>
        <end position="251"/>
    </location>
</feature>
<dbReference type="OrthoDB" id="5814373at2759"/>
<accession>A0A2G5UMP4</accession>
<feature type="region of interest" description="Disordered" evidence="1">
    <location>
        <begin position="232"/>
        <end position="259"/>
    </location>
</feature>
<reference evidence="3" key="1">
    <citation type="submission" date="2017-10" db="EMBL/GenBank/DDBJ databases">
        <title>Rapid genome shrinkage in a self-fertile nematode reveals novel sperm competition proteins.</title>
        <authorList>
            <person name="Yin D."/>
            <person name="Schwarz E.M."/>
            <person name="Thomas C.G."/>
            <person name="Felde R.L."/>
            <person name="Korf I.F."/>
            <person name="Cutter A.D."/>
            <person name="Schartner C.M."/>
            <person name="Ralston E.J."/>
            <person name="Meyer B.J."/>
            <person name="Haag E.S."/>
        </authorList>
    </citation>
    <scope>NUCLEOTIDE SEQUENCE [LARGE SCALE GENOMIC DNA]</scope>
    <source>
        <strain evidence="3">JU1422</strain>
    </source>
</reference>
<proteinExistence type="predicted"/>
<name>A0A2G5UMP4_9PELO</name>
<dbReference type="AlphaFoldDB" id="A0A2G5UMP4"/>
<dbReference type="STRING" id="1611254.A0A2G5UMP4"/>
<protein>
    <submittedName>
        <fullName evidence="2">Uncharacterized protein</fullName>
    </submittedName>
</protein>
<keyword evidence="3" id="KW-1185">Reference proteome</keyword>
<dbReference type="Proteomes" id="UP000230233">
    <property type="component" value="Chromosome III"/>
</dbReference>
<dbReference type="EMBL" id="PDUG01000003">
    <property type="protein sequence ID" value="PIC40768.1"/>
    <property type="molecule type" value="Genomic_DNA"/>
</dbReference>